<dbReference type="InterPro" id="IPR029058">
    <property type="entry name" value="AB_hydrolase_fold"/>
</dbReference>
<sequence>MIHGWSGSSLVWQRNIPAFAAHYRVIVPDLRGHGASGKPDHGFQVSRLAMDLKELVEHVQDKERRELEGMGKGSDVRKGDWRAIGGSLGCAILWCYASLFTTTPFTHTIFVDQSPLQNLIPSDWTLTHCNRGLNSPSALLSLQNTLATCPQDVHLGSISSCLAYLAYPSPDDFEKISPETRKEDSEFFLGQAMRCNQVWLGRLMGDHTALDWRSSIAATFGPRGSQKRLKVLVVASERSGCFPAAGPLYVAELARGENGEREKERVRGVSVTWGGHWCYWEDPEQFNKLCLEFLEEKEVVKDGGSGGRVGVKGRGLL</sequence>
<dbReference type="Proteomes" id="UP000178912">
    <property type="component" value="Unassembled WGS sequence"/>
</dbReference>
<dbReference type="SUPFAM" id="SSF53474">
    <property type="entry name" value="alpha/beta-Hydrolases"/>
    <property type="match status" value="1"/>
</dbReference>
<name>A0A1E1KNC9_9HELO</name>
<evidence type="ECO:0000313" key="3">
    <source>
        <dbReference type="Proteomes" id="UP000178912"/>
    </source>
</evidence>
<gene>
    <name evidence="2" type="ORF">RAG0_07895</name>
</gene>
<dbReference type="GO" id="GO:0046464">
    <property type="term" value="P:acylglycerol catabolic process"/>
    <property type="evidence" value="ECO:0007669"/>
    <property type="project" value="TreeGrafter"/>
</dbReference>
<accession>A0A1E1KNC9</accession>
<dbReference type="EMBL" id="FJUX01000041">
    <property type="protein sequence ID" value="CZS99526.1"/>
    <property type="molecule type" value="Genomic_DNA"/>
</dbReference>
<dbReference type="Gene3D" id="3.40.50.1820">
    <property type="entry name" value="alpha/beta hydrolase"/>
    <property type="match status" value="1"/>
</dbReference>
<proteinExistence type="predicted"/>
<dbReference type="Pfam" id="PF12697">
    <property type="entry name" value="Abhydrolase_6"/>
    <property type="match status" value="1"/>
</dbReference>
<reference evidence="3" key="1">
    <citation type="submission" date="2016-03" db="EMBL/GenBank/DDBJ databases">
        <authorList>
            <person name="Guldener U."/>
        </authorList>
    </citation>
    <scope>NUCLEOTIDE SEQUENCE [LARGE SCALE GENOMIC DNA]</scope>
    <source>
        <strain evidence="3">04CH-RAC-A.6.1</strain>
    </source>
</reference>
<dbReference type="PANTHER" id="PTHR43798:SF33">
    <property type="entry name" value="HYDROLASE, PUTATIVE (AFU_ORTHOLOGUE AFUA_2G14860)-RELATED"/>
    <property type="match status" value="1"/>
</dbReference>
<dbReference type="OrthoDB" id="2498029at2759"/>
<feature type="domain" description="AB hydrolase-1" evidence="1">
    <location>
        <begin position="1"/>
        <end position="288"/>
    </location>
</feature>
<evidence type="ECO:0000313" key="2">
    <source>
        <dbReference type="EMBL" id="CZS99526.1"/>
    </source>
</evidence>
<keyword evidence="2" id="KW-0560">Oxidoreductase</keyword>
<dbReference type="AlphaFoldDB" id="A0A1E1KNC9"/>
<dbReference type="GO" id="GO:0004601">
    <property type="term" value="F:peroxidase activity"/>
    <property type="evidence" value="ECO:0007669"/>
    <property type="project" value="UniProtKB-KW"/>
</dbReference>
<dbReference type="InterPro" id="IPR050266">
    <property type="entry name" value="AB_hydrolase_sf"/>
</dbReference>
<dbReference type="PANTHER" id="PTHR43798">
    <property type="entry name" value="MONOACYLGLYCEROL LIPASE"/>
    <property type="match status" value="1"/>
</dbReference>
<protein>
    <submittedName>
        <fullName evidence="2">Related to non-heme chloroperoxidase</fullName>
    </submittedName>
</protein>
<keyword evidence="3" id="KW-1185">Reference proteome</keyword>
<keyword evidence="2" id="KW-0575">Peroxidase</keyword>
<dbReference type="GO" id="GO:0016020">
    <property type="term" value="C:membrane"/>
    <property type="evidence" value="ECO:0007669"/>
    <property type="project" value="TreeGrafter"/>
</dbReference>
<evidence type="ECO:0000259" key="1">
    <source>
        <dbReference type="Pfam" id="PF12697"/>
    </source>
</evidence>
<organism evidence="2 3">
    <name type="scientific">Rhynchosporium agropyri</name>
    <dbReference type="NCBI Taxonomy" id="914238"/>
    <lineage>
        <taxon>Eukaryota</taxon>
        <taxon>Fungi</taxon>
        <taxon>Dikarya</taxon>
        <taxon>Ascomycota</taxon>
        <taxon>Pezizomycotina</taxon>
        <taxon>Leotiomycetes</taxon>
        <taxon>Helotiales</taxon>
        <taxon>Ploettnerulaceae</taxon>
        <taxon>Rhynchosporium</taxon>
    </lineage>
</organism>
<dbReference type="GO" id="GO:0047372">
    <property type="term" value="F:monoacylglycerol lipase activity"/>
    <property type="evidence" value="ECO:0007669"/>
    <property type="project" value="TreeGrafter"/>
</dbReference>
<dbReference type="InterPro" id="IPR000073">
    <property type="entry name" value="AB_hydrolase_1"/>
</dbReference>